<gene>
    <name evidence="1" type="ORF">rsdtw13_07040</name>
</gene>
<evidence type="ECO:0000313" key="1">
    <source>
        <dbReference type="EMBL" id="GKX65446.1"/>
    </source>
</evidence>
<dbReference type="Proteomes" id="UP001058074">
    <property type="component" value="Unassembled WGS sequence"/>
</dbReference>
<sequence>MDGDSEDIQVKNEGAYVKDGKLMFSTDGSNDSKFTVKLNPSKHMKIIVDGCEYETACEVTCKNDVKVELVSSKAERRLDINISNDKLKVYACVEYISQHQYKLKDLPISRRLDFVEEFDKEIQPPLYTIDEVKEILKSKNVVYGLNLENIKSLCEDKNGTEYMVAEAKEIIETVQDTVKLEFEKEKIHKVADDAVNIDFREVKDIAMVKPGEKIGEIILGKQGEDGINVNNKPIKCAKYIAGAFNIGEGAAKKDNLVISTIEGMPEFKNNTFCVKKLYQVDSNVDLSTGNVNFIGSVLIKGNVSEGMTVVAGSDVNIAGNVELAKVLAKGDLHISGNVIGSTIVIGGEDVDKKQELNTLINLKEELSKLQETVYSIKEKNVAVNRYDDGELIKVLVESKFKSISTDCMSIIRFNLKEKGKFDDLVMLAREKLIGLAPVKIKHVNELDCIRTLVEEYIKEISTGIKIHSKAIFSYIQGTNVSCSGDIFIDGRGAYTSNIIANNSIYFTRKDSVLRGGRLQAEKEIKCGVIGSDGHVTTVVEIVGKGDIWAEVAYANTIFKIKGKTLTLQDDSKNIHVYLDEMNMIDIDKLSL</sequence>
<protein>
    <submittedName>
        <fullName evidence="1">Uncharacterized protein</fullName>
    </submittedName>
</protein>
<organism evidence="1 2">
    <name type="scientific">Inconstantimicrobium mannanitabidum</name>
    <dbReference type="NCBI Taxonomy" id="1604901"/>
    <lineage>
        <taxon>Bacteria</taxon>
        <taxon>Bacillati</taxon>
        <taxon>Bacillota</taxon>
        <taxon>Clostridia</taxon>
        <taxon>Eubacteriales</taxon>
        <taxon>Clostridiaceae</taxon>
        <taxon>Inconstantimicrobium</taxon>
    </lineage>
</organism>
<evidence type="ECO:0000313" key="2">
    <source>
        <dbReference type="Proteomes" id="UP001058074"/>
    </source>
</evidence>
<accession>A0ACB5R902</accession>
<name>A0ACB5R902_9CLOT</name>
<dbReference type="EMBL" id="BROD01000001">
    <property type="protein sequence ID" value="GKX65446.1"/>
    <property type="molecule type" value="Genomic_DNA"/>
</dbReference>
<keyword evidence="2" id="KW-1185">Reference proteome</keyword>
<comment type="caution">
    <text evidence="1">The sequence shown here is derived from an EMBL/GenBank/DDBJ whole genome shotgun (WGS) entry which is preliminary data.</text>
</comment>
<reference evidence="1" key="1">
    <citation type="journal article" date="2025" name="Int. J. Syst. Evol. Microbiol.">
        <title>Inconstantimicrobium mannanitabidum sp. nov., a novel member of the family Clostridiaceae isolated from anoxic soil under the treatment of reductive soil disinfestation.</title>
        <authorList>
            <person name="Ueki A."/>
            <person name="Tonouchi A."/>
            <person name="Honma S."/>
            <person name="Kaku N."/>
            <person name="Ueki K."/>
        </authorList>
    </citation>
    <scope>NUCLEOTIDE SEQUENCE</scope>
    <source>
        <strain evidence="1">TW13</strain>
    </source>
</reference>
<proteinExistence type="predicted"/>